<dbReference type="EMBL" id="CP002299">
    <property type="protein sequence ID" value="ADP78760.1"/>
    <property type="molecule type" value="Genomic_DNA"/>
</dbReference>
<feature type="compositionally biased region" description="Low complexity" evidence="1">
    <location>
        <begin position="528"/>
        <end position="552"/>
    </location>
</feature>
<proteinExistence type="predicted"/>
<dbReference type="InParanoid" id="E3ITK3"/>
<organism evidence="2 3">
    <name type="scientific">Pseudofrankia inefficax (strain DSM 45817 / CECT 9037 / DDB 130130 / EuI1c)</name>
    <name type="common">Frankia inefficax</name>
    <dbReference type="NCBI Taxonomy" id="298654"/>
    <lineage>
        <taxon>Bacteria</taxon>
        <taxon>Bacillati</taxon>
        <taxon>Actinomycetota</taxon>
        <taxon>Actinomycetes</taxon>
        <taxon>Frankiales</taxon>
        <taxon>Frankiaceae</taxon>
        <taxon>Pseudofrankia</taxon>
    </lineage>
</organism>
<dbReference type="AlphaFoldDB" id="E3ITK3"/>
<feature type="region of interest" description="Disordered" evidence="1">
    <location>
        <begin position="1"/>
        <end position="42"/>
    </location>
</feature>
<keyword evidence="3" id="KW-1185">Reference proteome</keyword>
<feature type="region of interest" description="Disordered" evidence="1">
    <location>
        <begin position="525"/>
        <end position="592"/>
    </location>
</feature>
<accession>E3ITK3</accession>
<evidence type="ECO:0000313" key="3">
    <source>
        <dbReference type="Proteomes" id="UP000002484"/>
    </source>
</evidence>
<evidence type="ECO:0000256" key="1">
    <source>
        <dbReference type="SAM" id="MobiDB-lite"/>
    </source>
</evidence>
<dbReference type="HOGENOM" id="CLU_527611_0_0_11"/>
<reference evidence="2 3" key="1">
    <citation type="submission" date="2010-10" db="EMBL/GenBank/DDBJ databases">
        <title>Complete sequence of Frankia sp. EuI1c.</title>
        <authorList>
            <consortium name="US DOE Joint Genome Institute"/>
            <person name="Lucas S."/>
            <person name="Copeland A."/>
            <person name="Lapidus A."/>
            <person name="Cheng J.-F."/>
            <person name="Bruce D."/>
            <person name="Goodwin L."/>
            <person name="Pitluck S."/>
            <person name="Chertkov O."/>
            <person name="Detter J.C."/>
            <person name="Han C."/>
            <person name="Tapia R."/>
            <person name="Land M."/>
            <person name="Hauser L."/>
            <person name="Jeffries C."/>
            <person name="Kyrpides N."/>
            <person name="Ivanova N."/>
            <person name="Mikhailova N."/>
            <person name="Beauchemin N."/>
            <person name="Sen A."/>
            <person name="Sur S.A."/>
            <person name="Gtari M."/>
            <person name="Wall L."/>
            <person name="Tisa L."/>
            <person name="Woyke T."/>
        </authorList>
    </citation>
    <scope>NUCLEOTIDE SEQUENCE [LARGE SCALE GENOMIC DNA]</scope>
    <source>
        <strain evidence="3">DSM 45817 / CECT 9037 / EuI1c</strain>
    </source>
</reference>
<name>E3ITK3_PSEI1</name>
<sequence>MTGTPAQTSQRTSRIGATDLGFAAPGGPPGRKASGTGRSARRAGTTFRHLGAGLAVGALAFTVAACGGHKAKPTGPVGLSVTRGQQTSVPFSSAGGDVILTMKTASPEASWGTMGSESAVLSLSVDNKYTSDVVIATKFAASRSIDLGDLTAGSHTLTVKFDDDRSPSGTKTANVTDLKFSTLAATDAGYTASQFAPIVYGRSGQGATADINGPFQTAVTDTPMVAFHTETQSTTPGDTIYRYSVVYSDEDGATSVPEMLAQWGRSAEINWVYQVEVDASGKAVPGSAMVRGQDGSTVPYTGGFEGTHPVIQTCGLTNDVCGKTDGQMRYTLSVVDNIDPENEAPESIMDNNPWTYWMMSQELIREGKTAEDPLDDPSANPTKSAGDPRSYLYLVLRKSTQGTTPNTDNAWVGVTIGIKLAGNPTIYRSDLGVAKWSLRRDEPAATAIALPPGSVADDIEQIRAIRVVGAGRDTKAKVQIESIERAFFLDADYLPQASFLFAPVQGTLTAANPAVTLLDRANGPIIRPSGSATPTDGTGATPSPTSTSLLPGITIGPSLHNPFGGATTAPDATVAATAKASSTPKPESTPTS</sequence>
<gene>
    <name evidence="2" type="ordered locus">FraEuI1c_0682</name>
</gene>
<protein>
    <submittedName>
        <fullName evidence="2">Uncharacterized protein</fullName>
    </submittedName>
</protein>
<evidence type="ECO:0000313" key="2">
    <source>
        <dbReference type="EMBL" id="ADP78760.1"/>
    </source>
</evidence>
<dbReference type="RefSeq" id="WP_013421882.1">
    <property type="nucleotide sequence ID" value="NC_014666.1"/>
</dbReference>
<dbReference type="Proteomes" id="UP000002484">
    <property type="component" value="Chromosome"/>
</dbReference>
<dbReference type="KEGG" id="fri:FraEuI1c_0682"/>
<dbReference type="eggNOG" id="ENOG502ZTUW">
    <property type="taxonomic scope" value="Bacteria"/>
</dbReference>
<feature type="compositionally biased region" description="Polar residues" evidence="1">
    <location>
        <begin position="1"/>
        <end position="15"/>
    </location>
</feature>
<feature type="compositionally biased region" description="Low complexity" evidence="1">
    <location>
        <begin position="566"/>
        <end position="592"/>
    </location>
</feature>